<organism evidence="4 5">
    <name type="scientific">Ohtaekwangia koreensis</name>
    <dbReference type="NCBI Taxonomy" id="688867"/>
    <lineage>
        <taxon>Bacteria</taxon>
        <taxon>Pseudomonadati</taxon>
        <taxon>Bacteroidota</taxon>
        <taxon>Cytophagia</taxon>
        <taxon>Cytophagales</taxon>
        <taxon>Fulvivirgaceae</taxon>
        <taxon>Ohtaekwangia</taxon>
    </lineage>
</organism>
<feature type="domain" description="Transglutaminase-like" evidence="2">
    <location>
        <begin position="288"/>
        <end position="359"/>
    </location>
</feature>
<name>A0A1T5LQU9_9BACT</name>
<dbReference type="InterPro" id="IPR002931">
    <property type="entry name" value="Transglutaminase-like"/>
</dbReference>
<dbReference type="InterPro" id="IPR038765">
    <property type="entry name" value="Papain-like_cys_pep_sf"/>
</dbReference>
<evidence type="ECO:0000313" key="4">
    <source>
        <dbReference type="EMBL" id="SKC78291.1"/>
    </source>
</evidence>
<dbReference type="Gene3D" id="2.60.120.1130">
    <property type="match status" value="1"/>
</dbReference>
<keyword evidence="5" id="KW-1185">Reference proteome</keyword>
<feature type="domain" description="DUF3857" evidence="3">
    <location>
        <begin position="90"/>
        <end position="225"/>
    </location>
</feature>
<proteinExistence type="predicted"/>
<feature type="chain" id="PRO_5013046838" evidence="1">
    <location>
        <begin position="31"/>
        <end position="650"/>
    </location>
</feature>
<dbReference type="InterPro" id="IPR024618">
    <property type="entry name" value="DUF3857"/>
</dbReference>
<dbReference type="Gene3D" id="3.10.620.30">
    <property type="match status" value="1"/>
</dbReference>
<evidence type="ECO:0000259" key="3">
    <source>
        <dbReference type="Pfam" id="PF12969"/>
    </source>
</evidence>
<dbReference type="Gene3D" id="2.60.40.3140">
    <property type="match status" value="1"/>
</dbReference>
<evidence type="ECO:0000259" key="2">
    <source>
        <dbReference type="Pfam" id="PF01841"/>
    </source>
</evidence>
<feature type="signal peptide" evidence="1">
    <location>
        <begin position="1"/>
        <end position="30"/>
    </location>
</feature>
<protein>
    <submittedName>
        <fullName evidence="4">Transglutaminase-like superfamily protein</fullName>
    </submittedName>
</protein>
<gene>
    <name evidence="4" type="ORF">SAMN05660236_3719</name>
</gene>
<dbReference type="Pfam" id="PF01841">
    <property type="entry name" value="Transglut_core"/>
    <property type="match status" value="1"/>
</dbReference>
<evidence type="ECO:0000313" key="5">
    <source>
        <dbReference type="Proteomes" id="UP000190961"/>
    </source>
</evidence>
<dbReference type="AlphaFoldDB" id="A0A1T5LQU9"/>
<dbReference type="EMBL" id="FUZU01000002">
    <property type="protein sequence ID" value="SKC78291.1"/>
    <property type="molecule type" value="Genomic_DNA"/>
</dbReference>
<keyword evidence="1" id="KW-0732">Signal</keyword>
<reference evidence="4 5" key="1">
    <citation type="submission" date="2017-02" db="EMBL/GenBank/DDBJ databases">
        <authorList>
            <person name="Peterson S.W."/>
        </authorList>
    </citation>
    <scope>NUCLEOTIDE SEQUENCE [LARGE SCALE GENOMIC DNA]</scope>
    <source>
        <strain evidence="4 5">DSM 25262</strain>
    </source>
</reference>
<dbReference type="Pfam" id="PF12969">
    <property type="entry name" value="DUF3857"/>
    <property type="match status" value="1"/>
</dbReference>
<accession>A0A1T5LQU9</accession>
<sequence length="650" mass="75502">MHATYKIYMKKILFCLILLPGSFLVSKAQSSDVWQQFKDKFPDEPAVFVERSEVLNIIPTGDSLRAYLDVTEDVLHLKEQTDMFSGKRVYGSHFNQVANIKAKTLVWDKNRYKEMNVSNFKKNSDRSAGIFYDDSYYYSFDFPSVASRNRTQLEYRENLKDVRFIPGYVFTSYLPHGKSSYTIKTTKDVELMYQVLHDDKKQIEFKKTEKGNIVTYEWTGQFLPALKTEESSPSIRYFVPHVVCYVKSYKTKKGQVNVLSNLNDLYHWYYTFVEKLNTENSPELVAAVEKIKTESKSELETVKKVYYWVQDNIQYIAFEQGMRGLIPHNGSYVCEKRYGDCKDMANLIVNMLQIAGIKAYHTWIGTRDLPYRYSEVPTPLVDNHMIATYISKDGQYYFLDGTSDHTAFGYPSSMIQGKEALIGLDANRYEVKEVPVIAKEKNVMTDSMQVKLEGNQLSGTGSSTLSGYPKVFGGYELDRSEQDDVKRYVTKLVGKGSNKFFLDKYTLTSLEDRDRATRIDYSFRLADYFQKLGDELYINLNLNKDYYNDFINIASRKSPRESEYKYVKYEVIEMTIPEGYIVEYLPPNVKNDGAVLGCDITYEQVRGKIIVSKKFYLDYILLAPDQFARWNESIKQISESYKESIILKKK</sequence>
<evidence type="ECO:0000256" key="1">
    <source>
        <dbReference type="SAM" id="SignalP"/>
    </source>
</evidence>
<dbReference type="STRING" id="688867.SAMN05660236_3719"/>
<dbReference type="SUPFAM" id="SSF54001">
    <property type="entry name" value="Cysteine proteinases"/>
    <property type="match status" value="1"/>
</dbReference>
<dbReference type="Proteomes" id="UP000190961">
    <property type="component" value="Unassembled WGS sequence"/>
</dbReference>